<protein>
    <submittedName>
        <fullName evidence="1">Uncharacterized protein</fullName>
    </submittedName>
</protein>
<dbReference type="Proteomes" id="UP001549143">
    <property type="component" value="Unassembled WGS sequence"/>
</dbReference>
<dbReference type="EMBL" id="JBEPMN010000011">
    <property type="protein sequence ID" value="MET3662446.1"/>
    <property type="molecule type" value="Genomic_DNA"/>
</dbReference>
<name>A0ABV2KMY5_9HYPH</name>
<keyword evidence="2" id="KW-1185">Reference proteome</keyword>
<evidence type="ECO:0000313" key="1">
    <source>
        <dbReference type="EMBL" id="MET3662446.1"/>
    </source>
</evidence>
<proteinExistence type="predicted"/>
<sequence>MIRHEGAGNFLTGFRFYTLGAVGDMLVKTILPALLISAGLSFSAVAQALSPAEIKAKVDEKAGSSNEYQALLNDPDPGRSMAAMEVMLESGDSKLQRIALDYGLFSPNRLVQYAALKAYFESRPVLRLYIDGAEVKDQDYFARSIGELSGTVDQNKRGFATMKVGEFDPKESCYRHNNNNSCFIRISETEVAINPWRNKWVQFTLNDQGELIGVAGFTPPAPIRIPVTN</sequence>
<organism evidence="1 2">
    <name type="scientific">Aquamicrobium ahrensii</name>
    <dbReference type="NCBI Taxonomy" id="469551"/>
    <lineage>
        <taxon>Bacteria</taxon>
        <taxon>Pseudomonadati</taxon>
        <taxon>Pseudomonadota</taxon>
        <taxon>Alphaproteobacteria</taxon>
        <taxon>Hyphomicrobiales</taxon>
        <taxon>Phyllobacteriaceae</taxon>
        <taxon>Aquamicrobium</taxon>
    </lineage>
</organism>
<reference evidence="1 2" key="1">
    <citation type="submission" date="2024-06" db="EMBL/GenBank/DDBJ databases">
        <title>Genomic Encyclopedia of Type Strains, Phase IV (KMG-IV): sequencing the most valuable type-strain genomes for metagenomic binning, comparative biology and taxonomic classification.</title>
        <authorList>
            <person name="Goeker M."/>
        </authorList>
    </citation>
    <scope>NUCLEOTIDE SEQUENCE [LARGE SCALE GENOMIC DNA]</scope>
    <source>
        <strain evidence="1 2">DSM 19730</strain>
    </source>
</reference>
<comment type="caution">
    <text evidence="1">The sequence shown here is derived from an EMBL/GenBank/DDBJ whole genome shotgun (WGS) entry which is preliminary data.</text>
</comment>
<dbReference type="RefSeq" id="WP_354152297.1">
    <property type="nucleotide sequence ID" value="NZ_JBEPMN010000011.1"/>
</dbReference>
<gene>
    <name evidence="1" type="ORF">ABID44_002784</name>
</gene>
<accession>A0ABV2KMY5</accession>
<evidence type="ECO:0000313" key="2">
    <source>
        <dbReference type="Proteomes" id="UP001549143"/>
    </source>
</evidence>